<organism evidence="1 2">
    <name type="scientific">Manihot esculenta</name>
    <name type="common">Cassava</name>
    <name type="synonym">Jatropha manihot</name>
    <dbReference type="NCBI Taxonomy" id="3983"/>
    <lineage>
        <taxon>Eukaryota</taxon>
        <taxon>Viridiplantae</taxon>
        <taxon>Streptophyta</taxon>
        <taxon>Embryophyta</taxon>
        <taxon>Tracheophyta</taxon>
        <taxon>Spermatophyta</taxon>
        <taxon>Magnoliopsida</taxon>
        <taxon>eudicotyledons</taxon>
        <taxon>Gunneridae</taxon>
        <taxon>Pentapetalae</taxon>
        <taxon>rosids</taxon>
        <taxon>fabids</taxon>
        <taxon>Malpighiales</taxon>
        <taxon>Euphorbiaceae</taxon>
        <taxon>Crotonoideae</taxon>
        <taxon>Manihoteae</taxon>
        <taxon>Manihot</taxon>
    </lineage>
</organism>
<keyword evidence="2" id="KW-1185">Reference proteome</keyword>
<dbReference type="EMBL" id="CM004391">
    <property type="protein sequence ID" value="KAG8653971.1"/>
    <property type="molecule type" value="Genomic_DNA"/>
</dbReference>
<proteinExistence type="predicted"/>
<protein>
    <submittedName>
        <fullName evidence="1">Uncharacterized protein</fullName>
    </submittedName>
</protein>
<evidence type="ECO:0000313" key="2">
    <source>
        <dbReference type="Proteomes" id="UP000091857"/>
    </source>
</evidence>
<sequence length="140" mass="16072">MHDWTFWEARGSFEPSFCPSGRNQVRPPKGVSAAEPPLWRQHSAAEVAPEKRLSSLSGTFGRRRCRRKCPVQPFHAYLYVIFSGCFRGFLGSILELYLRMFGPSFESTRVGSDPRNRGPQQGVQLLRCCQSQPEAYRYRI</sequence>
<evidence type="ECO:0000313" key="1">
    <source>
        <dbReference type="EMBL" id="KAG8653971.1"/>
    </source>
</evidence>
<dbReference type="Proteomes" id="UP000091857">
    <property type="component" value="Chromosome 5"/>
</dbReference>
<reference evidence="2" key="1">
    <citation type="journal article" date="2016" name="Nat. Biotechnol.">
        <title>Sequencing wild and cultivated cassava and related species reveals extensive interspecific hybridization and genetic diversity.</title>
        <authorList>
            <person name="Bredeson J.V."/>
            <person name="Lyons J.B."/>
            <person name="Prochnik S.E."/>
            <person name="Wu G.A."/>
            <person name="Ha C.M."/>
            <person name="Edsinger-Gonzales E."/>
            <person name="Grimwood J."/>
            <person name="Schmutz J."/>
            <person name="Rabbi I.Y."/>
            <person name="Egesi C."/>
            <person name="Nauluvula P."/>
            <person name="Lebot V."/>
            <person name="Ndunguru J."/>
            <person name="Mkamilo G."/>
            <person name="Bart R.S."/>
            <person name="Setter T.L."/>
            <person name="Gleadow R.M."/>
            <person name="Kulakow P."/>
            <person name="Ferguson M.E."/>
            <person name="Rounsley S."/>
            <person name="Rokhsar D.S."/>
        </authorList>
    </citation>
    <scope>NUCLEOTIDE SEQUENCE [LARGE SCALE GENOMIC DNA]</scope>
    <source>
        <strain evidence="2">cv. AM560-2</strain>
    </source>
</reference>
<comment type="caution">
    <text evidence="1">The sequence shown here is derived from an EMBL/GenBank/DDBJ whole genome shotgun (WGS) entry which is preliminary data.</text>
</comment>
<gene>
    <name evidence="1" type="ORF">MANES_05G086326v8</name>
</gene>
<name>A0ACB7HP80_MANES</name>
<accession>A0ACB7HP80</accession>